<keyword evidence="4 9" id="KW-0547">Nucleotide-binding</keyword>
<feature type="domain" description="Protein kinase" evidence="11">
    <location>
        <begin position="818"/>
        <end position="1128"/>
    </location>
</feature>
<accession>A0A7R9T0Y0</accession>
<evidence type="ECO:0000256" key="10">
    <source>
        <dbReference type="SAM" id="MobiDB-lite"/>
    </source>
</evidence>
<evidence type="ECO:0000256" key="5">
    <source>
        <dbReference type="ARBA" id="ARBA00022777"/>
    </source>
</evidence>
<feature type="region of interest" description="Disordered" evidence="10">
    <location>
        <begin position="235"/>
        <end position="319"/>
    </location>
</feature>
<keyword evidence="2" id="KW-0158">Chromosome</keyword>
<dbReference type="SMART" id="SM00777">
    <property type="entry name" value="Mad3_BUB1_I"/>
    <property type="match status" value="1"/>
</dbReference>
<keyword evidence="7 9" id="KW-0067">ATP-binding</keyword>
<evidence type="ECO:0000259" key="11">
    <source>
        <dbReference type="PROSITE" id="PS50011"/>
    </source>
</evidence>
<evidence type="ECO:0000256" key="7">
    <source>
        <dbReference type="ARBA" id="ARBA00022840"/>
    </source>
</evidence>
<dbReference type="EMBL" id="HBDX01002283">
    <property type="protein sequence ID" value="CAD8221232.1"/>
    <property type="molecule type" value="Transcribed_RNA"/>
</dbReference>
<dbReference type="GO" id="GO:0032991">
    <property type="term" value="C:protein-containing complex"/>
    <property type="evidence" value="ECO:0007669"/>
    <property type="project" value="UniProtKB-ARBA"/>
</dbReference>
<dbReference type="InterPro" id="IPR017441">
    <property type="entry name" value="Protein_kinase_ATP_BS"/>
</dbReference>
<keyword evidence="5" id="KW-0418">Kinase</keyword>
<feature type="compositionally biased region" description="Polar residues" evidence="10">
    <location>
        <begin position="274"/>
        <end position="289"/>
    </location>
</feature>
<dbReference type="InterPro" id="IPR011009">
    <property type="entry name" value="Kinase-like_dom_sf"/>
</dbReference>
<evidence type="ECO:0000313" key="13">
    <source>
        <dbReference type="EMBL" id="CAD8221232.1"/>
    </source>
</evidence>
<dbReference type="GO" id="GO:0051754">
    <property type="term" value="P:meiotic sister chromatid cohesion, centromeric"/>
    <property type="evidence" value="ECO:0007669"/>
    <property type="project" value="TreeGrafter"/>
</dbReference>
<dbReference type="Gene3D" id="1.25.40.430">
    <property type="match status" value="1"/>
</dbReference>
<evidence type="ECO:0000259" key="12">
    <source>
        <dbReference type="PROSITE" id="PS51489"/>
    </source>
</evidence>
<dbReference type="PANTHER" id="PTHR14030">
    <property type="entry name" value="MITOTIC CHECKPOINT SERINE/THREONINE-PROTEIN KINASE BUB1"/>
    <property type="match status" value="1"/>
</dbReference>
<dbReference type="PROSITE" id="PS51489">
    <property type="entry name" value="BUB1_N"/>
    <property type="match status" value="1"/>
</dbReference>
<dbReference type="GO" id="GO:0004672">
    <property type="term" value="F:protein kinase activity"/>
    <property type="evidence" value="ECO:0007669"/>
    <property type="project" value="InterPro"/>
</dbReference>
<proteinExistence type="predicted"/>
<evidence type="ECO:0000256" key="1">
    <source>
        <dbReference type="ARBA" id="ARBA00004629"/>
    </source>
</evidence>
<dbReference type="InterPro" id="IPR015661">
    <property type="entry name" value="Bub1/Mad3"/>
</dbReference>
<feature type="domain" description="BUB1 N-terminal" evidence="12">
    <location>
        <begin position="71"/>
        <end position="231"/>
    </location>
</feature>
<dbReference type="Pfam" id="PF00069">
    <property type="entry name" value="Pkinase"/>
    <property type="match status" value="1"/>
</dbReference>
<dbReference type="PROSITE" id="PS50011">
    <property type="entry name" value="PROTEIN_KINASE_DOM"/>
    <property type="match status" value="1"/>
</dbReference>
<dbReference type="GO" id="GO:0005524">
    <property type="term" value="F:ATP binding"/>
    <property type="evidence" value="ECO:0007669"/>
    <property type="project" value="UniProtKB-UniRule"/>
</dbReference>
<dbReference type="GO" id="GO:0000776">
    <property type="term" value="C:kinetochore"/>
    <property type="evidence" value="ECO:0007669"/>
    <property type="project" value="UniProtKB-KW"/>
</dbReference>
<dbReference type="SUPFAM" id="SSF56112">
    <property type="entry name" value="Protein kinase-like (PK-like)"/>
    <property type="match status" value="1"/>
</dbReference>
<dbReference type="PROSITE" id="PS00107">
    <property type="entry name" value="PROTEIN_KINASE_ATP"/>
    <property type="match status" value="1"/>
</dbReference>
<dbReference type="InterPro" id="IPR008271">
    <property type="entry name" value="Ser/Thr_kinase_AS"/>
</dbReference>
<keyword evidence="6" id="KW-0995">Kinetochore</keyword>
<dbReference type="SMART" id="SM00220">
    <property type="entry name" value="S_TKc"/>
    <property type="match status" value="1"/>
</dbReference>
<evidence type="ECO:0000256" key="9">
    <source>
        <dbReference type="PROSITE-ProRule" id="PRU10141"/>
    </source>
</evidence>
<dbReference type="AlphaFoldDB" id="A0A7R9T0Y0"/>
<feature type="region of interest" description="Disordered" evidence="10">
    <location>
        <begin position="710"/>
        <end position="743"/>
    </location>
</feature>
<evidence type="ECO:0008006" key="14">
    <source>
        <dbReference type="Google" id="ProtNLM"/>
    </source>
</evidence>
<feature type="region of interest" description="Disordered" evidence="10">
    <location>
        <begin position="395"/>
        <end position="415"/>
    </location>
</feature>
<dbReference type="InterPro" id="IPR000719">
    <property type="entry name" value="Prot_kinase_dom"/>
</dbReference>
<evidence type="ECO:0000256" key="8">
    <source>
        <dbReference type="ARBA" id="ARBA00023328"/>
    </source>
</evidence>
<evidence type="ECO:0000256" key="6">
    <source>
        <dbReference type="ARBA" id="ARBA00022838"/>
    </source>
</evidence>
<feature type="region of interest" description="Disordered" evidence="10">
    <location>
        <begin position="519"/>
        <end position="557"/>
    </location>
</feature>
<comment type="subcellular location">
    <subcellularLocation>
        <location evidence="1">Chromosome</location>
        <location evidence="1">Centromere</location>
        <location evidence="1">Kinetochore</location>
    </subcellularLocation>
</comment>
<dbReference type="Gene3D" id="1.10.510.10">
    <property type="entry name" value="Transferase(Phosphotransferase) domain 1"/>
    <property type="match status" value="1"/>
</dbReference>
<gene>
    <name evidence="13" type="ORF">OLUC0939_LOCUS1952</name>
</gene>
<protein>
    <recommendedName>
        <fullName evidence="14">BUB1 N-terminal domain-containing protein</fullName>
    </recommendedName>
</protein>
<dbReference type="PROSITE" id="PS00108">
    <property type="entry name" value="PROTEIN_KINASE_ST"/>
    <property type="match status" value="1"/>
</dbReference>
<dbReference type="PANTHER" id="PTHR14030:SF4">
    <property type="entry name" value="BUB1 KINASE, ISOFORM A-RELATED"/>
    <property type="match status" value="1"/>
</dbReference>
<evidence type="ECO:0000256" key="3">
    <source>
        <dbReference type="ARBA" id="ARBA00022679"/>
    </source>
</evidence>
<evidence type="ECO:0000256" key="2">
    <source>
        <dbReference type="ARBA" id="ARBA00022454"/>
    </source>
</evidence>
<reference evidence="13" key="1">
    <citation type="submission" date="2021-01" db="EMBL/GenBank/DDBJ databases">
        <authorList>
            <person name="Corre E."/>
            <person name="Pelletier E."/>
            <person name="Niang G."/>
            <person name="Scheremetjew M."/>
            <person name="Finn R."/>
            <person name="Kale V."/>
            <person name="Holt S."/>
            <person name="Cochrane G."/>
            <person name="Meng A."/>
            <person name="Brown T."/>
            <person name="Cohen L."/>
        </authorList>
    </citation>
    <scope>NUCLEOTIDE SEQUENCE</scope>
    <source>
        <strain evidence="13">Clade-A-BCC118000</strain>
    </source>
</reference>
<keyword evidence="8" id="KW-0137">Centromere</keyword>
<dbReference type="GO" id="GO:0007094">
    <property type="term" value="P:mitotic spindle assembly checkpoint signaling"/>
    <property type="evidence" value="ECO:0007669"/>
    <property type="project" value="InterPro"/>
</dbReference>
<evidence type="ECO:0000256" key="4">
    <source>
        <dbReference type="ARBA" id="ARBA00022741"/>
    </source>
</evidence>
<dbReference type="Pfam" id="PF08311">
    <property type="entry name" value="Mad3_BUB1_I"/>
    <property type="match status" value="1"/>
</dbReference>
<feature type="compositionally biased region" description="Low complexity" evidence="10">
    <location>
        <begin position="303"/>
        <end position="314"/>
    </location>
</feature>
<keyword evidence="3" id="KW-0808">Transferase</keyword>
<name>A0A7R9T0Y0_9CHLO</name>
<organism evidence="13">
    <name type="scientific">Ostreococcus sp. 'lucimarinus'</name>
    <dbReference type="NCBI Taxonomy" id="242159"/>
    <lineage>
        <taxon>Eukaryota</taxon>
        <taxon>Viridiplantae</taxon>
        <taxon>Chlorophyta</taxon>
        <taxon>Mamiellophyceae</taxon>
        <taxon>Mamiellales</taxon>
        <taxon>Bathycoccaceae</taxon>
        <taxon>Ostreococcus</taxon>
    </lineage>
</organism>
<dbReference type="InterPro" id="IPR013212">
    <property type="entry name" value="Mad3/Bub1_I"/>
</dbReference>
<sequence length="1140" mass="125514">MAREDGALTPRDTNRIARDGDVEFAWEHAKENVQPARRGRDGCALRDALRATTRGGDREAEAREATRAKMWAAATRARGADDDALGAWCGLIKWTEQTYATGNGRERELLPVLERCTRELQEVEAYKEDARYLRVWIKYADCCAEPGDIFKFLKANAIGQRQALYYEAYGAFLEVRQAYGAANEQYERGIEMRAEPLERLRASYAAFQHRMVRRTQKRIESGEIDENEGEEIVRNFGDTLKARSRSGGGVSSRRGESTTGARQARGGLSGPTRGATQSTPQAQTSNAQGNVGGLDVYDDAENGAPTPGEATTTGRWKNLGGYKDVRKENTAQATTWAGQRATQSKRKVTVPSDEIAVFEDTECLKASDVKAATAATERDVGSLRQRVDGEVDLSRNPMLYHSGGQPPLAPGERPKSKYRGFKPAHLRSEDGEELCYEEIRAAAWVRANGPTRKPRTTAEALVELEPTMEMDMDVDMDGNVTEISGDLPQLATQATRDHATSLVKPAKAAKDDEIVSKRTYVAPPPPVGSRTGSCASEPSEAGSVISREKSPQAKRPALVNKVRAGARWTADEEGTRAANHDPTMTICTKEAWGDIMSMFSDSVAVGEGGYDADLSGAEGLAAANAKQATQQPKPAEEDDCGLCIREDTCVLSKEMLAARLAESRKPMALDHSEDGGLFIREDTVAIPSNLGELSIREDTECLPKLASMTVTPASNASRPARRPLGLRSTPNTEFRESTPRISSMKKRPALAQLQLINPFNAEALDEHLNSLELCVENDVYIDLKSSRVETLSAAAKCVSKSGKRAAAGVSVTLGDVSFVFKGRVGEGAHAEVYEAELESKARASSEEDVGAYALKVQEARYAKWEFVVARRLLERLPAEASAAVNWAQPTALHLLGGREHDGNDATMGVLVMPFGEHGTLQDVLNSYLREGKQMHETLVMYYAVEMLRLVEWIHGAGIVHADLKPDNLLLRNGGDDWCDWAPHRPGSWTEKGLALIDFGRAIDLLMYPEEAAFVGDAGAEAFRCIEMMQGKPWTYQADCYAIASTIHCLLYGSYMEVELAPGTTNAYRQRQPLRRYWKTELWEVVFDRLLNQPTESTPPPLGSLRSLLEEHMRDEGQNIRKLLMHQTIDMYQQIRDGKVK</sequence>
<feature type="binding site" evidence="9">
    <location>
        <position position="855"/>
    </location>
    <ligand>
        <name>ATP</name>
        <dbReference type="ChEBI" id="CHEBI:30616"/>
    </ligand>
</feature>